<dbReference type="InterPro" id="IPR008004">
    <property type="entry name" value="OCTOPUS-like"/>
</dbReference>
<dbReference type="GO" id="GO:0006506">
    <property type="term" value="P:GPI anchor biosynthetic process"/>
    <property type="evidence" value="ECO:0007669"/>
    <property type="project" value="TreeGrafter"/>
</dbReference>
<dbReference type="PANTHER" id="PTHR43398">
    <property type="entry name" value="DOLICHOL-PHOSPHATE MANNOSYLTRANSFERASE SUBUNIT 1"/>
    <property type="match status" value="1"/>
</dbReference>
<feature type="compositionally biased region" description="Polar residues" evidence="5">
    <location>
        <begin position="732"/>
        <end position="741"/>
    </location>
</feature>
<dbReference type="CDD" id="cd06442">
    <property type="entry name" value="DPM1_like"/>
    <property type="match status" value="1"/>
</dbReference>
<feature type="domain" description="Glycosyltransferase 2-like" evidence="6">
    <location>
        <begin position="518"/>
        <end position="661"/>
    </location>
</feature>
<keyword evidence="8" id="KW-1185">Reference proteome</keyword>
<evidence type="ECO:0000313" key="8">
    <source>
        <dbReference type="Proteomes" id="UP001055439"/>
    </source>
</evidence>
<evidence type="ECO:0000256" key="1">
    <source>
        <dbReference type="ARBA" id="ARBA00006739"/>
    </source>
</evidence>
<dbReference type="InterPro" id="IPR039528">
    <property type="entry name" value="DPM1-like"/>
</dbReference>
<dbReference type="Proteomes" id="UP001055439">
    <property type="component" value="Chromosome 5"/>
</dbReference>
<dbReference type="OrthoDB" id="681577at2759"/>
<accession>A0A9E7FYS6</accession>
<evidence type="ECO:0000256" key="5">
    <source>
        <dbReference type="SAM" id="MobiDB-lite"/>
    </source>
</evidence>
<dbReference type="GO" id="GO:0004582">
    <property type="term" value="F:dolichyl-phosphate beta-D-mannosyltransferase activity"/>
    <property type="evidence" value="ECO:0007669"/>
    <property type="project" value="UniProtKB-EC"/>
</dbReference>
<dbReference type="FunFam" id="3.90.550.10:FF:000122">
    <property type="entry name" value="Dolichol-phosphate mannosyltransferase subunit 1"/>
    <property type="match status" value="1"/>
</dbReference>
<dbReference type="Pfam" id="PF00535">
    <property type="entry name" value="Glycos_transf_2"/>
    <property type="match status" value="1"/>
</dbReference>
<protein>
    <recommendedName>
        <fullName evidence="2">dolichyl-phosphate beta-D-mannosyltransferase</fullName>
        <ecNumber evidence="2">2.4.1.83</ecNumber>
    </recommendedName>
</protein>
<evidence type="ECO:0000256" key="3">
    <source>
        <dbReference type="ARBA" id="ARBA00022676"/>
    </source>
</evidence>
<feature type="region of interest" description="Disordered" evidence="5">
    <location>
        <begin position="703"/>
        <end position="741"/>
    </location>
</feature>
<dbReference type="GO" id="GO:0035269">
    <property type="term" value="P:protein O-linked glycosylation via mannose"/>
    <property type="evidence" value="ECO:0007669"/>
    <property type="project" value="TreeGrafter"/>
</dbReference>
<evidence type="ECO:0000259" key="6">
    <source>
        <dbReference type="Pfam" id="PF00535"/>
    </source>
</evidence>
<feature type="compositionally biased region" description="Basic and acidic residues" evidence="5">
    <location>
        <begin position="191"/>
        <end position="206"/>
    </location>
</feature>
<name>A0A9E7FYS6_9LILI</name>
<reference evidence="7" key="1">
    <citation type="submission" date="2022-05" db="EMBL/GenBank/DDBJ databases">
        <title>The Musa troglodytarum L. genome provides insights into the mechanism of non-climacteric behaviour and enrichment of carotenoids.</title>
        <authorList>
            <person name="Wang J."/>
        </authorList>
    </citation>
    <scope>NUCLEOTIDE SEQUENCE</scope>
    <source>
        <tissue evidence="7">Leaf</tissue>
    </source>
</reference>
<sequence>MNLESDNFTRCGRHPTQFFTGFCSSCLVERLSNVGAAEESLEAPCSTQSEIVEVIDVIPDVKKKSGEIRVRRTLQYLFQLDDGCGVDSNKDVAADEHVLSASSAIECEISSCGENRFKGDNSKLSSCKGTKVMKTNANTAEEIKISAHIAKEINSIEDKKLKDQDTTFWLSSMLAKKRFIWRTRSISKKDKLQDDKLSNASDDKQLESPPKSRYSCDWRACHDLNRSSWDPPRHSWDGSMVSRALACSFACLEERENDLRAKGNCPGEKMSENPVQATDDIDRGKVTNVPMSGEKPISSDGSLETLFVERLYEESQPGKSVARIRGKKSRGWSKVWDWSITSSFKDFVKKHDHSLQRSASETWQGRKNNSVESMEIDGALQFNGNRHGSIEGNHYLHRSINFANGDLRNLKPEWQMRSQFKFGRSRSVHYSSPGNLDNGLLRFYLTPLRSSRRCTSRGRTKSSHYIGKGILIDWSNSIISSQSTSHIRYKSDMTCLSLCFYDGIHASKAYGNRIIAEDIDFEVVIVDDGSPDGTQDIIKQLQNVYGDDLILLRARPKKLGLGTAYYDGLKHASGDFIIIMDADLSHHPKYLPNFIRKQMETGASIVTGTRYVRNGGIHGWNLVRKLTSRGANVLAQTLLWPAVSDLTGSFRLYERTAFEDVVSSCVSKGYVFQMEMIVRASRKGYHIEEQRVESPTTLTFQAARSSRSSECPKEKASQPSATYSRHHEQRTTTHNPTIIGE</sequence>
<keyword evidence="3 7" id="KW-0328">Glycosyltransferase</keyword>
<dbReference type="Gene3D" id="3.90.550.10">
    <property type="entry name" value="Spore Coat Polysaccharide Biosynthesis Protein SpsA, Chain A"/>
    <property type="match status" value="1"/>
</dbReference>
<proteinExistence type="inferred from homology"/>
<dbReference type="AlphaFoldDB" id="A0A9E7FYS6"/>
<dbReference type="InterPro" id="IPR029044">
    <property type="entry name" value="Nucleotide-diphossugar_trans"/>
</dbReference>
<feature type="region of interest" description="Disordered" evidence="5">
    <location>
        <begin position="191"/>
        <end position="212"/>
    </location>
</feature>
<dbReference type="GO" id="GO:0005789">
    <property type="term" value="C:endoplasmic reticulum membrane"/>
    <property type="evidence" value="ECO:0007669"/>
    <property type="project" value="TreeGrafter"/>
</dbReference>
<dbReference type="InterPro" id="IPR001173">
    <property type="entry name" value="Glyco_trans_2-like"/>
</dbReference>
<evidence type="ECO:0000256" key="2">
    <source>
        <dbReference type="ARBA" id="ARBA00012704"/>
    </source>
</evidence>
<dbReference type="EC" id="2.4.1.83" evidence="2"/>
<evidence type="ECO:0000313" key="7">
    <source>
        <dbReference type="EMBL" id="URE02238.1"/>
    </source>
</evidence>
<dbReference type="Pfam" id="PF05340">
    <property type="entry name" value="DUF740"/>
    <property type="match status" value="2"/>
</dbReference>
<dbReference type="PANTHER" id="PTHR43398:SF1">
    <property type="entry name" value="DOLICHOL-PHOSPHATE MANNOSYLTRANSFERASE SUBUNIT 1"/>
    <property type="match status" value="1"/>
</dbReference>
<comment type="similarity">
    <text evidence="1">Belongs to the glycosyltransferase 2 family.</text>
</comment>
<keyword evidence="4" id="KW-0808">Transferase</keyword>
<dbReference type="SUPFAM" id="SSF53448">
    <property type="entry name" value="Nucleotide-diphospho-sugar transferases"/>
    <property type="match status" value="1"/>
</dbReference>
<organism evidence="7 8">
    <name type="scientific">Musa troglodytarum</name>
    <name type="common">fe'i banana</name>
    <dbReference type="NCBI Taxonomy" id="320322"/>
    <lineage>
        <taxon>Eukaryota</taxon>
        <taxon>Viridiplantae</taxon>
        <taxon>Streptophyta</taxon>
        <taxon>Embryophyta</taxon>
        <taxon>Tracheophyta</taxon>
        <taxon>Spermatophyta</taxon>
        <taxon>Magnoliopsida</taxon>
        <taxon>Liliopsida</taxon>
        <taxon>Zingiberales</taxon>
        <taxon>Musaceae</taxon>
        <taxon>Musa</taxon>
    </lineage>
</organism>
<evidence type="ECO:0000256" key="4">
    <source>
        <dbReference type="ARBA" id="ARBA00022679"/>
    </source>
</evidence>
<dbReference type="GO" id="GO:0006488">
    <property type="term" value="P:dolichol-linked oligosaccharide biosynthetic process"/>
    <property type="evidence" value="ECO:0007669"/>
    <property type="project" value="TreeGrafter"/>
</dbReference>
<dbReference type="EMBL" id="CP097507">
    <property type="protein sequence ID" value="URE02238.1"/>
    <property type="molecule type" value="Genomic_DNA"/>
</dbReference>
<gene>
    <name evidence="7" type="ORF">MUK42_29923</name>
</gene>